<dbReference type="Gene3D" id="1.10.238.10">
    <property type="entry name" value="EF-hand"/>
    <property type="match status" value="1"/>
</dbReference>
<dbReference type="EMBL" id="OV651820">
    <property type="protein sequence ID" value="CAH1114562.1"/>
    <property type="molecule type" value="Genomic_DNA"/>
</dbReference>
<keyword evidence="6" id="KW-0677">Repeat</keyword>
<dbReference type="PANTHER" id="PTHR12085">
    <property type="entry name" value="SERINE/THREONINE-PROTEIN PHOSPHATASE 2A REGULATORY SUBUNIT B'' SUBUNIT GAMMA"/>
    <property type="match status" value="1"/>
</dbReference>
<comment type="subcellular location">
    <subcellularLocation>
        <location evidence="2">Cytoplasm</location>
    </subcellularLocation>
    <subcellularLocation>
        <location evidence="1">Nucleus</location>
    </subcellularLocation>
</comment>
<evidence type="ECO:0000256" key="2">
    <source>
        <dbReference type="ARBA" id="ARBA00004496"/>
    </source>
</evidence>
<dbReference type="Gene3D" id="1.10.238.220">
    <property type="match status" value="1"/>
</dbReference>
<dbReference type="Pfam" id="PF17958">
    <property type="entry name" value="EF-hand_13"/>
    <property type="match status" value="1"/>
</dbReference>
<dbReference type="GO" id="GO:0000226">
    <property type="term" value="P:microtubule cytoskeleton organization"/>
    <property type="evidence" value="ECO:0007669"/>
    <property type="project" value="TreeGrafter"/>
</dbReference>
<evidence type="ECO:0000256" key="4">
    <source>
        <dbReference type="ARBA" id="ARBA00022490"/>
    </source>
</evidence>
<dbReference type="GO" id="GO:0005819">
    <property type="term" value="C:spindle"/>
    <property type="evidence" value="ECO:0007669"/>
    <property type="project" value="TreeGrafter"/>
</dbReference>
<evidence type="ECO:0000313" key="11">
    <source>
        <dbReference type="Proteomes" id="UP001153636"/>
    </source>
</evidence>
<accession>A0A9P0GKL9</accession>
<proteinExistence type="predicted"/>
<dbReference type="GO" id="GO:0005634">
    <property type="term" value="C:nucleus"/>
    <property type="evidence" value="ECO:0007669"/>
    <property type="project" value="UniProtKB-SubCell"/>
</dbReference>
<dbReference type="AlphaFoldDB" id="A0A9P0GKL9"/>
<evidence type="ECO:0000259" key="9">
    <source>
        <dbReference type="Pfam" id="PF17958"/>
    </source>
</evidence>
<evidence type="ECO:0000256" key="5">
    <source>
        <dbReference type="ARBA" id="ARBA00022723"/>
    </source>
</evidence>
<evidence type="ECO:0000256" key="8">
    <source>
        <dbReference type="ARBA" id="ARBA00023242"/>
    </source>
</evidence>
<name>A0A9P0GKL9_9CUCU</name>
<dbReference type="InterPro" id="IPR018247">
    <property type="entry name" value="EF_Hand_1_Ca_BS"/>
</dbReference>
<dbReference type="GO" id="GO:0030865">
    <property type="term" value="P:cortical cytoskeleton organization"/>
    <property type="evidence" value="ECO:0007669"/>
    <property type="project" value="TreeGrafter"/>
</dbReference>
<sequence length="437" mass="50711">MDLKSLLKQKIRKYGENQKTDRENEEIENTEFKKYLKEWCKKEETIEIGIPKFFNKIPKETEPLRVQLREESRSNLLKRKSLQLLDNNELHELWALLDQNQSNSEEQLISYADFQKVSNLAGPKVKHYITSVVFAKLQQGDSQGRVSIMSLFNYVMRKVWLDQTRIGLSLYDATGQGYLTEAELENYITELLPTLPQLEGLEKSFHSFYVCTAVRKILFFLDVVRAGRVRILDILACSFLDDLLELRDEELSKEVQEQNWFSAPSALRIYGHYLNLDRDHNGMLSKSELAGYGSGTLTEPFLDRVFQTCLTYGGEMDYKTYLDLVLALENRSEPQALAYIFRILDIKNCGYLDSFTLNYFFRAIQDQMKVHDAEPVSFQDVKDELFDMVRPKHPEAITLPDLLACGQGETFVSILIEFHGFWAYENREAVSSEPSQD</sequence>
<protein>
    <recommendedName>
        <fullName evidence="3">Serine/threonine-protein phosphatase 2A regulatory subunit B'' subunit gamma</fullName>
    </recommendedName>
</protein>
<dbReference type="FunFam" id="1.10.238.10:FF:000091">
    <property type="entry name" value="Serine/threonine-protein phosphatase 2A regulatory subunit B'' subunit gamma"/>
    <property type="match status" value="1"/>
</dbReference>
<evidence type="ECO:0000313" key="10">
    <source>
        <dbReference type="EMBL" id="CAH1114562.1"/>
    </source>
</evidence>
<keyword evidence="5" id="KW-0479">Metal-binding</keyword>
<dbReference type="SUPFAM" id="SSF47473">
    <property type="entry name" value="EF-hand"/>
    <property type="match status" value="2"/>
</dbReference>
<organism evidence="10 11">
    <name type="scientific">Psylliodes chrysocephalus</name>
    <dbReference type="NCBI Taxonomy" id="3402493"/>
    <lineage>
        <taxon>Eukaryota</taxon>
        <taxon>Metazoa</taxon>
        <taxon>Ecdysozoa</taxon>
        <taxon>Arthropoda</taxon>
        <taxon>Hexapoda</taxon>
        <taxon>Insecta</taxon>
        <taxon>Pterygota</taxon>
        <taxon>Neoptera</taxon>
        <taxon>Endopterygota</taxon>
        <taxon>Coleoptera</taxon>
        <taxon>Polyphaga</taxon>
        <taxon>Cucujiformia</taxon>
        <taxon>Chrysomeloidea</taxon>
        <taxon>Chrysomelidae</taxon>
        <taxon>Galerucinae</taxon>
        <taxon>Alticini</taxon>
        <taxon>Psylliodes</taxon>
    </lineage>
</organism>
<gene>
    <name evidence="10" type="ORF">PSYICH_LOCUS14466</name>
</gene>
<keyword evidence="11" id="KW-1185">Reference proteome</keyword>
<dbReference type="InterPro" id="IPR039865">
    <property type="entry name" value="PPP2R3C"/>
</dbReference>
<dbReference type="CDD" id="cd21505">
    <property type="entry name" value="PPP2R3C"/>
    <property type="match status" value="1"/>
</dbReference>
<dbReference type="GO" id="GO:0035303">
    <property type="term" value="P:regulation of dephosphorylation"/>
    <property type="evidence" value="ECO:0007669"/>
    <property type="project" value="InterPro"/>
</dbReference>
<dbReference type="Proteomes" id="UP001153636">
    <property type="component" value="Chromosome 8"/>
</dbReference>
<evidence type="ECO:0000256" key="7">
    <source>
        <dbReference type="ARBA" id="ARBA00022837"/>
    </source>
</evidence>
<keyword evidence="4" id="KW-0963">Cytoplasm</keyword>
<dbReference type="PROSITE" id="PS00018">
    <property type="entry name" value="EF_HAND_1"/>
    <property type="match status" value="1"/>
</dbReference>
<dbReference type="PANTHER" id="PTHR12085:SF3">
    <property type="entry name" value="SERINE_THREONINE-PROTEIN PHOSPHATASE 2A REGULATORY SUBUNIT B'' SUBUNIT GAMMA"/>
    <property type="match status" value="1"/>
</dbReference>
<dbReference type="GO" id="GO:0046872">
    <property type="term" value="F:metal ion binding"/>
    <property type="evidence" value="ECO:0007669"/>
    <property type="project" value="UniProtKB-KW"/>
</dbReference>
<evidence type="ECO:0000256" key="6">
    <source>
        <dbReference type="ARBA" id="ARBA00022737"/>
    </source>
</evidence>
<feature type="domain" description="PP2A regulatory subunit B'' EF-hand" evidence="9">
    <location>
        <begin position="171"/>
        <end position="249"/>
    </location>
</feature>
<dbReference type="InterPro" id="IPR011992">
    <property type="entry name" value="EF-hand-dom_pair"/>
</dbReference>
<dbReference type="OrthoDB" id="10265007at2759"/>
<dbReference type="FunFam" id="1.10.238.220:FF:000002">
    <property type="entry name" value="Serine/threonine-protein phosphatase 2A regulatory subunit B'' subunit gamma"/>
    <property type="match status" value="1"/>
</dbReference>
<keyword evidence="7" id="KW-0106">Calcium</keyword>
<evidence type="ECO:0000256" key="3">
    <source>
        <dbReference type="ARBA" id="ARBA00022320"/>
    </source>
</evidence>
<evidence type="ECO:0000256" key="1">
    <source>
        <dbReference type="ARBA" id="ARBA00004123"/>
    </source>
</evidence>
<dbReference type="GO" id="GO:0005813">
    <property type="term" value="C:centrosome"/>
    <property type="evidence" value="ECO:0007669"/>
    <property type="project" value="TreeGrafter"/>
</dbReference>
<keyword evidence="8" id="KW-0539">Nucleus</keyword>
<dbReference type="GO" id="GO:0005737">
    <property type="term" value="C:cytoplasm"/>
    <property type="evidence" value="ECO:0007669"/>
    <property type="project" value="UniProtKB-SubCell"/>
</dbReference>
<reference evidence="10" key="1">
    <citation type="submission" date="2022-01" db="EMBL/GenBank/DDBJ databases">
        <authorList>
            <person name="King R."/>
        </authorList>
    </citation>
    <scope>NUCLEOTIDE SEQUENCE</scope>
</reference>
<dbReference type="InterPro" id="IPR041534">
    <property type="entry name" value="EF-hand_13"/>
</dbReference>